<dbReference type="InterPro" id="IPR011990">
    <property type="entry name" value="TPR-like_helical_dom_sf"/>
</dbReference>
<reference evidence="8 9" key="1">
    <citation type="submission" date="2018-10" db="EMBL/GenBank/DDBJ databases">
        <title>Isolation from soil.</title>
        <authorList>
            <person name="Hu J."/>
        </authorList>
    </citation>
    <scope>NUCLEOTIDE SEQUENCE [LARGE SCALE GENOMIC DNA]</scope>
    <source>
        <strain evidence="8 9">NEAU-Ht49</strain>
    </source>
</reference>
<accession>A0A3M2LUH9</accession>
<dbReference type="Gene3D" id="1.10.10.10">
    <property type="entry name" value="Winged helix-like DNA-binding domain superfamily/Winged helix DNA-binding domain"/>
    <property type="match status" value="1"/>
</dbReference>
<keyword evidence="9" id="KW-1185">Reference proteome</keyword>
<dbReference type="PANTHER" id="PTHR35807:SF1">
    <property type="entry name" value="TRANSCRIPTIONAL REGULATOR REDD"/>
    <property type="match status" value="1"/>
</dbReference>
<gene>
    <name evidence="8" type="ORF">EBO15_32525</name>
</gene>
<dbReference type="Gene3D" id="3.40.50.300">
    <property type="entry name" value="P-loop containing nucleotide triphosphate hydrolases"/>
    <property type="match status" value="1"/>
</dbReference>
<dbReference type="Pfam" id="PF03704">
    <property type="entry name" value="BTAD"/>
    <property type="match status" value="1"/>
</dbReference>
<feature type="DNA-binding region" description="OmpR/PhoB-type" evidence="5">
    <location>
        <begin position="1"/>
        <end position="101"/>
    </location>
</feature>
<keyword evidence="3 5" id="KW-0238">DNA-binding</keyword>
<keyword evidence="2" id="KW-0805">Transcription regulation</keyword>
<evidence type="ECO:0000259" key="7">
    <source>
        <dbReference type="PROSITE" id="PS51755"/>
    </source>
</evidence>
<name>A0A3M2LUH9_9ACTN</name>
<comment type="caution">
    <text evidence="8">The sequence shown here is derived from an EMBL/GenBank/DDBJ whole genome shotgun (WGS) entry which is preliminary data.</text>
</comment>
<dbReference type="SUPFAM" id="SSF52540">
    <property type="entry name" value="P-loop containing nucleoside triphosphate hydrolases"/>
    <property type="match status" value="1"/>
</dbReference>
<keyword evidence="4" id="KW-0804">Transcription</keyword>
<protein>
    <recommendedName>
        <fullName evidence="7">OmpR/PhoB-type domain-containing protein</fullName>
    </recommendedName>
</protein>
<evidence type="ECO:0000256" key="3">
    <source>
        <dbReference type="ARBA" id="ARBA00023125"/>
    </source>
</evidence>
<dbReference type="SMART" id="SM00028">
    <property type="entry name" value="TPR"/>
    <property type="match status" value="6"/>
</dbReference>
<dbReference type="InterPro" id="IPR002182">
    <property type="entry name" value="NB-ARC"/>
</dbReference>
<evidence type="ECO:0000256" key="2">
    <source>
        <dbReference type="ARBA" id="ARBA00023015"/>
    </source>
</evidence>
<proteinExistence type="inferred from homology"/>
<dbReference type="SUPFAM" id="SSF46894">
    <property type="entry name" value="C-terminal effector domain of the bipartite response regulators"/>
    <property type="match status" value="1"/>
</dbReference>
<evidence type="ECO:0000313" key="9">
    <source>
        <dbReference type="Proteomes" id="UP000282674"/>
    </source>
</evidence>
<feature type="domain" description="OmpR/PhoB-type" evidence="7">
    <location>
        <begin position="1"/>
        <end position="101"/>
    </location>
</feature>
<evidence type="ECO:0000256" key="6">
    <source>
        <dbReference type="SAM" id="MobiDB-lite"/>
    </source>
</evidence>
<dbReference type="Gene3D" id="1.25.40.10">
    <property type="entry name" value="Tetratricopeptide repeat domain"/>
    <property type="match status" value="2"/>
</dbReference>
<dbReference type="Pfam" id="PF13424">
    <property type="entry name" value="TPR_12"/>
    <property type="match status" value="1"/>
</dbReference>
<dbReference type="GO" id="GO:0003677">
    <property type="term" value="F:DNA binding"/>
    <property type="evidence" value="ECO:0007669"/>
    <property type="project" value="UniProtKB-UniRule"/>
</dbReference>
<dbReference type="InterPro" id="IPR027417">
    <property type="entry name" value="P-loop_NTPase"/>
</dbReference>
<dbReference type="SUPFAM" id="SSF48452">
    <property type="entry name" value="TPR-like"/>
    <property type="match status" value="3"/>
</dbReference>
<evidence type="ECO:0000256" key="4">
    <source>
        <dbReference type="ARBA" id="ARBA00023163"/>
    </source>
</evidence>
<dbReference type="PROSITE" id="PS51755">
    <property type="entry name" value="OMPR_PHOB"/>
    <property type="match status" value="1"/>
</dbReference>
<comment type="similarity">
    <text evidence="1">Belongs to the AfsR/DnrI/RedD regulatory family.</text>
</comment>
<dbReference type="EMBL" id="RFFG01000083">
    <property type="protein sequence ID" value="RMI38578.1"/>
    <property type="molecule type" value="Genomic_DNA"/>
</dbReference>
<dbReference type="SMART" id="SM01043">
    <property type="entry name" value="BTAD"/>
    <property type="match status" value="1"/>
</dbReference>
<organism evidence="8 9">
    <name type="scientific">Actinomadura harenae</name>
    <dbReference type="NCBI Taxonomy" id="2483351"/>
    <lineage>
        <taxon>Bacteria</taxon>
        <taxon>Bacillati</taxon>
        <taxon>Actinomycetota</taxon>
        <taxon>Actinomycetes</taxon>
        <taxon>Streptosporangiales</taxon>
        <taxon>Thermomonosporaceae</taxon>
        <taxon>Actinomadura</taxon>
    </lineage>
</organism>
<dbReference type="PRINTS" id="PR00364">
    <property type="entry name" value="DISEASERSIST"/>
</dbReference>
<dbReference type="InterPro" id="IPR036388">
    <property type="entry name" value="WH-like_DNA-bd_sf"/>
</dbReference>
<dbReference type="PANTHER" id="PTHR35807">
    <property type="entry name" value="TRANSCRIPTIONAL REGULATOR REDD-RELATED"/>
    <property type="match status" value="1"/>
</dbReference>
<dbReference type="InterPro" id="IPR005158">
    <property type="entry name" value="BTAD"/>
</dbReference>
<dbReference type="GO" id="GO:0000160">
    <property type="term" value="P:phosphorelay signal transduction system"/>
    <property type="evidence" value="ECO:0007669"/>
    <property type="project" value="InterPro"/>
</dbReference>
<dbReference type="InterPro" id="IPR001867">
    <property type="entry name" value="OmpR/PhoB-type_DNA-bd"/>
</dbReference>
<dbReference type="Pfam" id="PF00931">
    <property type="entry name" value="NB-ARC"/>
    <property type="match status" value="1"/>
</dbReference>
<dbReference type="InterPro" id="IPR016032">
    <property type="entry name" value="Sig_transdc_resp-reg_C-effctor"/>
</dbReference>
<dbReference type="SMART" id="SM00862">
    <property type="entry name" value="Trans_reg_C"/>
    <property type="match status" value="1"/>
</dbReference>
<dbReference type="OrthoDB" id="5521887at2"/>
<dbReference type="CDD" id="cd15831">
    <property type="entry name" value="BTAD"/>
    <property type="match status" value="1"/>
</dbReference>
<sequence length="983" mass="105112">MVPRLAVGLLGATGLAVDGRAVAPGSPGQTAVLAMLALTPGTFVPVQTLVDGLYGDRLPDGPQRVVANHVYRLRRALQPGRGKGEPTLLEHRPRTGYRLLAGRADVDALAFSDAVTAASSEADPATAARVLADALALWRGEALAGIPGPYAEAARESLAGQREAATARYLELLVESGREHEAIPGLEDALGRDPHQERLVAALMSAYHQAGRTAAALAAYDRARRALADDLGLEPGPALRRRHTEILTSAPAPPSTAPDAPSARDASAHGGRGVGAAPVCADLPAVLPDFTGRERETGDIVAALTAAPARPVLITGMGGVGKTSLAIRAAHAVKGAFPGGQLHIDLLGADSRPLDPGDALDQFLRRLGVAEADIPGPLAHRAALYRTLLAERPMLVLLDNVRDHAHAEALLPGSPHCATLLTSRALLPELAGAHRVTLDVLSEDDAVELLTRIIGAGRARAEPESVRHLAALCGQLPLAVRVAASRLATRPAWTVASLVGRLDDEHHRLRRLRTGDLDVRASFELSYRQLVPEQARALRLLAAVAPQPVSPDVAAAVLDRSPIEAEDLCEALADVGLMASTGEWEYRFHDLLRLYGRELAEEAERIPALVRMLEYYLVTLRNTHPVMSPAERLPRLVTPARTDGREFADRRRAVVWFHTAQGDLFDAIEQASREPGIPIALPADVLMAITPLAFNNVRIDRLETSARKLGRAAAERGDAAAEGRALFLEGGAVSRRFLVDEALPLTGRAVELLRGIGDDAMLPYVLNHLGGEQLTERDFPGALASLDEAVRFSRSTGNPACESFALALRGVALLANGRPGEAVEDGERALALAHEINDLGAQARALLYLGNVHLWTGRQDAALDAFRESVRILRVIGGRYWESLALSWLARACNHVGDHEAARVHAEEACTVASTEEDDYFYARGLTQLGWALRELGETGRARDCLLEAQRVFTELRLPDASEPAELLPADPPDAPHADLRRS</sequence>
<dbReference type="Pfam" id="PF00486">
    <property type="entry name" value="Trans_reg_C"/>
    <property type="match status" value="1"/>
</dbReference>
<evidence type="ECO:0000313" key="8">
    <source>
        <dbReference type="EMBL" id="RMI38578.1"/>
    </source>
</evidence>
<dbReference type="Proteomes" id="UP000282674">
    <property type="component" value="Unassembled WGS sequence"/>
</dbReference>
<evidence type="ECO:0000256" key="5">
    <source>
        <dbReference type="PROSITE-ProRule" id="PRU01091"/>
    </source>
</evidence>
<evidence type="ECO:0000256" key="1">
    <source>
        <dbReference type="ARBA" id="ARBA00005820"/>
    </source>
</evidence>
<dbReference type="GO" id="GO:0043531">
    <property type="term" value="F:ADP binding"/>
    <property type="evidence" value="ECO:0007669"/>
    <property type="project" value="InterPro"/>
</dbReference>
<dbReference type="InterPro" id="IPR019734">
    <property type="entry name" value="TPR_rpt"/>
</dbReference>
<dbReference type="GO" id="GO:0006355">
    <property type="term" value="P:regulation of DNA-templated transcription"/>
    <property type="evidence" value="ECO:0007669"/>
    <property type="project" value="InterPro"/>
</dbReference>
<feature type="region of interest" description="Disordered" evidence="6">
    <location>
        <begin position="963"/>
        <end position="983"/>
    </location>
</feature>
<dbReference type="InterPro" id="IPR051677">
    <property type="entry name" value="AfsR-DnrI-RedD_regulator"/>
</dbReference>
<dbReference type="RefSeq" id="WP_122198305.1">
    <property type="nucleotide sequence ID" value="NZ_JBHSKC010000027.1"/>
</dbReference>
<dbReference type="AlphaFoldDB" id="A0A3M2LUH9"/>
<feature type="compositionally biased region" description="Basic and acidic residues" evidence="6">
    <location>
        <begin position="974"/>
        <end position="983"/>
    </location>
</feature>
<feature type="region of interest" description="Disordered" evidence="6">
    <location>
        <begin position="248"/>
        <end position="273"/>
    </location>
</feature>